<dbReference type="InterPro" id="IPR038720">
    <property type="entry name" value="YprB_RNase_H-like_dom"/>
</dbReference>
<feature type="compositionally biased region" description="Basic residues" evidence="1">
    <location>
        <begin position="1"/>
        <end position="15"/>
    </location>
</feature>
<dbReference type="PANTHER" id="PTHR38462:SF1">
    <property type="entry name" value="YPRB RIBONUCLEASE H-LIKE DOMAIN-CONTAINING PROTEIN"/>
    <property type="match status" value="1"/>
</dbReference>
<protein>
    <recommendedName>
        <fullName evidence="2">YprB ribonuclease H-like domain-containing protein</fullName>
    </recommendedName>
</protein>
<feature type="domain" description="YprB ribonuclease H-like" evidence="2">
    <location>
        <begin position="109"/>
        <end position="277"/>
    </location>
</feature>
<organism evidence="3 4">
    <name type="scientific">Bacillus pumilus</name>
    <name type="common">Bacillus mesentericus</name>
    <dbReference type="NCBI Taxonomy" id="1408"/>
    <lineage>
        <taxon>Bacteria</taxon>
        <taxon>Bacillati</taxon>
        <taxon>Bacillota</taxon>
        <taxon>Bacilli</taxon>
        <taxon>Bacillales</taxon>
        <taxon>Bacillaceae</taxon>
        <taxon>Bacillus</taxon>
    </lineage>
</organism>
<dbReference type="InterPro" id="IPR036397">
    <property type="entry name" value="RNaseH_sf"/>
</dbReference>
<dbReference type="PANTHER" id="PTHR38462">
    <property type="entry name" value="EXONUCLEASE-LIKE PROTEIN"/>
    <property type="match status" value="1"/>
</dbReference>
<dbReference type="SUPFAM" id="SSF53098">
    <property type="entry name" value="Ribonuclease H-like"/>
    <property type="match status" value="1"/>
</dbReference>
<dbReference type="AlphaFoldDB" id="A0AAD0MMU8"/>
<evidence type="ECO:0000259" key="2">
    <source>
        <dbReference type="Pfam" id="PF13482"/>
    </source>
</evidence>
<dbReference type="EMBL" id="CP027116">
    <property type="protein sequence ID" value="AVM24361.1"/>
    <property type="molecule type" value="Genomic_DNA"/>
</dbReference>
<dbReference type="SUPFAM" id="SSF48452">
    <property type="entry name" value="TPR-like"/>
    <property type="match status" value="1"/>
</dbReference>
<accession>A0AAD0MMU8</accession>
<evidence type="ECO:0000313" key="3">
    <source>
        <dbReference type="EMBL" id="AVM24361.1"/>
    </source>
</evidence>
<sequence length="415" mass="47996">MSLKGKLNRMKKHLSHNQTHENRQKTVEGPPQSVTSEKIPFLNEWEKLGAIPYHFEGSFCLIREVTYSLEDQHGLYSFAELPKIIEAWNESDIQHSLSAKGYEPHELFFFDTETTGLSGGTGNMIFLLGHARVFSDKVVVKQHLLTNPGNEAALYKSFLDEVNVESLVTYNGKSFDWPQVKTRHTLLRDQIPALPEFGHFDLLHGSRRLWKHKYERMALSVVEKEELHVHREGDTPGFLAPMIYFHFLKEQNPKLIEGILTHNELDVLSLISLYIHLSKKILSNDAVKEHNEKYALARWHLAHRDVQEATKHLQQLTNADFEHANEASYDLSLQYKRQNEWDEAVQIWGKLFESSDAHLALKAGIELAKYKEHRQKDARSALSITESLLTFSTLSQRDTEELEKRKKRLLRKAGQ</sequence>
<proteinExistence type="predicted"/>
<name>A0AAD0MMU8_BACPU</name>
<dbReference type="InterPro" id="IPR012337">
    <property type="entry name" value="RNaseH-like_sf"/>
</dbReference>
<evidence type="ECO:0000313" key="4">
    <source>
        <dbReference type="Proteomes" id="UP000264960"/>
    </source>
</evidence>
<evidence type="ECO:0000256" key="1">
    <source>
        <dbReference type="SAM" id="MobiDB-lite"/>
    </source>
</evidence>
<dbReference type="Gene3D" id="3.30.420.10">
    <property type="entry name" value="Ribonuclease H-like superfamily/Ribonuclease H"/>
    <property type="match status" value="1"/>
</dbReference>
<dbReference type="Pfam" id="PF13482">
    <property type="entry name" value="RNase_H_2"/>
    <property type="match status" value="1"/>
</dbReference>
<dbReference type="Proteomes" id="UP000264960">
    <property type="component" value="Chromosome"/>
</dbReference>
<feature type="region of interest" description="Disordered" evidence="1">
    <location>
        <begin position="1"/>
        <end position="35"/>
    </location>
</feature>
<gene>
    <name evidence="3" type="ORF">C5695_11145</name>
</gene>
<dbReference type="RefSeq" id="WP_117730784.1">
    <property type="nucleotide sequence ID" value="NZ_CP027116.1"/>
</dbReference>
<dbReference type="GO" id="GO:0003676">
    <property type="term" value="F:nucleic acid binding"/>
    <property type="evidence" value="ECO:0007669"/>
    <property type="project" value="InterPro"/>
</dbReference>
<dbReference type="InterPro" id="IPR011990">
    <property type="entry name" value="TPR-like_helical_dom_sf"/>
</dbReference>
<reference evidence="3 4" key="1">
    <citation type="submission" date="2018-02" db="EMBL/GenBank/DDBJ databases">
        <title>The complete genome of two Bacillus pumilus strains from Cuatro Cienegas, Coahuila, Mexico.</title>
        <authorList>
            <person name="Zarza E."/>
            <person name="Alcaraz L.D."/>
            <person name="Aguilar-Salinas B."/>
            <person name="Islas A."/>
            <person name="Olmedo-Alvarez G."/>
        </authorList>
    </citation>
    <scope>NUCLEOTIDE SEQUENCE [LARGE SCALE GENOMIC DNA]</scope>
    <source>
        <strain evidence="3 4">145</strain>
    </source>
</reference>